<dbReference type="PANTHER" id="PTHR12714:SF24">
    <property type="entry name" value="SLR1182 PROTEIN"/>
    <property type="match status" value="1"/>
</dbReference>
<dbReference type="GO" id="GO:0008168">
    <property type="term" value="F:methyltransferase activity"/>
    <property type="evidence" value="ECO:0007669"/>
    <property type="project" value="UniProtKB-KW"/>
</dbReference>
<keyword evidence="7" id="KW-1185">Reference proteome</keyword>
<dbReference type="STRING" id="623280.SAMN05660226_01034"/>
<dbReference type="PANTHER" id="PTHR12714">
    <property type="entry name" value="PROTEIN-S ISOPRENYLCYSTEINE O-METHYLTRANSFERASE"/>
    <property type="match status" value="1"/>
</dbReference>
<dbReference type="Gene3D" id="1.20.120.1630">
    <property type="match status" value="1"/>
</dbReference>
<dbReference type="GO" id="GO:0012505">
    <property type="term" value="C:endomembrane system"/>
    <property type="evidence" value="ECO:0007669"/>
    <property type="project" value="UniProtKB-SubCell"/>
</dbReference>
<dbReference type="OrthoDB" id="9782395at2"/>
<keyword evidence="6" id="KW-0808">Transferase</keyword>
<keyword evidence="2 5" id="KW-0812">Transmembrane</keyword>
<evidence type="ECO:0000313" key="7">
    <source>
        <dbReference type="Proteomes" id="UP000190541"/>
    </source>
</evidence>
<dbReference type="GO" id="GO:0032259">
    <property type="term" value="P:methylation"/>
    <property type="evidence" value="ECO:0007669"/>
    <property type="project" value="UniProtKB-KW"/>
</dbReference>
<gene>
    <name evidence="6" type="ORF">SAMN05660226_01034</name>
</gene>
<dbReference type="EMBL" id="FUYS01000002">
    <property type="protein sequence ID" value="SKB37891.1"/>
    <property type="molecule type" value="Genomic_DNA"/>
</dbReference>
<sequence length="152" mass="16666">MRAKIPPDIVLIGCGVLMWLSARCLPRSGLAIPYHTVLSGLIALFGLVIIVSAKAALRKHRTTAQPGWRSLPTASVLVTTGVYNLSRNPIYLGMALLLVGWGVALANLASAIGVLIFVGFMTKCQIMPEEKVLGQRFGDEYRQYSSRVRRWI</sequence>
<evidence type="ECO:0000256" key="4">
    <source>
        <dbReference type="ARBA" id="ARBA00023136"/>
    </source>
</evidence>
<protein>
    <submittedName>
        <fullName evidence="6">Protein-S-isoprenylcysteine O-methyltransferase Ste14</fullName>
    </submittedName>
</protein>
<keyword evidence="4 5" id="KW-0472">Membrane</keyword>
<feature type="transmembrane region" description="Helical" evidence="5">
    <location>
        <begin position="68"/>
        <end position="85"/>
    </location>
</feature>
<evidence type="ECO:0000313" key="6">
    <source>
        <dbReference type="EMBL" id="SKB37891.1"/>
    </source>
</evidence>
<name>A0A1T5AS61_9SPHI</name>
<reference evidence="6 7" key="1">
    <citation type="submission" date="2017-02" db="EMBL/GenBank/DDBJ databases">
        <authorList>
            <person name="Peterson S.W."/>
        </authorList>
    </citation>
    <scope>NUCLEOTIDE SEQUENCE [LARGE SCALE GENOMIC DNA]</scope>
    <source>
        <strain evidence="6 7">DSM 22899</strain>
    </source>
</reference>
<comment type="subcellular location">
    <subcellularLocation>
        <location evidence="1">Endomembrane system</location>
        <topology evidence="1">Multi-pass membrane protein</topology>
    </subcellularLocation>
</comment>
<feature type="transmembrane region" description="Helical" evidence="5">
    <location>
        <begin position="91"/>
        <end position="121"/>
    </location>
</feature>
<proteinExistence type="predicted"/>
<accession>A0A1T5AS61</accession>
<dbReference type="InterPro" id="IPR007318">
    <property type="entry name" value="Phopholipid_MeTrfase"/>
</dbReference>
<keyword evidence="3 5" id="KW-1133">Transmembrane helix</keyword>
<dbReference type="AlphaFoldDB" id="A0A1T5AS61"/>
<organism evidence="6 7">
    <name type="scientific">Parapedobacter luteus</name>
    <dbReference type="NCBI Taxonomy" id="623280"/>
    <lineage>
        <taxon>Bacteria</taxon>
        <taxon>Pseudomonadati</taxon>
        <taxon>Bacteroidota</taxon>
        <taxon>Sphingobacteriia</taxon>
        <taxon>Sphingobacteriales</taxon>
        <taxon>Sphingobacteriaceae</taxon>
        <taxon>Parapedobacter</taxon>
    </lineage>
</organism>
<keyword evidence="6" id="KW-0489">Methyltransferase</keyword>
<dbReference type="RefSeq" id="WP_079715734.1">
    <property type="nucleotide sequence ID" value="NZ_FUYS01000002.1"/>
</dbReference>
<dbReference type="Proteomes" id="UP000190541">
    <property type="component" value="Unassembled WGS sequence"/>
</dbReference>
<evidence type="ECO:0000256" key="5">
    <source>
        <dbReference type="SAM" id="Phobius"/>
    </source>
</evidence>
<feature type="transmembrane region" description="Helical" evidence="5">
    <location>
        <begin position="34"/>
        <end position="56"/>
    </location>
</feature>
<evidence type="ECO:0000256" key="2">
    <source>
        <dbReference type="ARBA" id="ARBA00022692"/>
    </source>
</evidence>
<evidence type="ECO:0000256" key="1">
    <source>
        <dbReference type="ARBA" id="ARBA00004127"/>
    </source>
</evidence>
<evidence type="ECO:0000256" key="3">
    <source>
        <dbReference type="ARBA" id="ARBA00022989"/>
    </source>
</evidence>
<dbReference type="Pfam" id="PF04191">
    <property type="entry name" value="PEMT"/>
    <property type="match status" value="1"/>
</dbReference>